<keyword evidence="2" id="KW-1185">Reference proteome</keyword>
<proteinExistence type="predicted"/>
<accession>A0ACC4CND7</accession>
<dbReference type="EMBL" id="RCHU02000003">
    <property type="protein sequence ID" value="KAL3599366.1"/>
    <property type="molecule type" value="Genomic_DNA"/>
</dbReference>
<evidence type="ECO:0000313" key="2">
    <source>
        <dbReference type="Proteomes" id="UP000309997"/>
    </source>
</evidence>
<gene>
    <name evidence="1" type="ORF">D5086_007284</name>
</gene>
<sequence>MVSLKSIPPSLKTHENNNKAQIESVHLISLSKEGKLKEAREFLKQMEEAEGAELVFNKVSEKNALTWTGLMVGYTQAERQMDALALFAKMVNQGVELEEHVFSIVRKACAGLEELSFWEANSWSYS</sequence>
<dbReference type="Proteomes" id="UP000309997">
    <property type="component" value="Unassembled WGS sequence"/>
</dbReference>
<protein>
    <submittedName>
        <fullName evidence="1">Uncharacterized protein</fullName>
    </submittedName>
</protein>
<evidence type="ECO:0000313" key="1">
    <source>
        <dbReference type="EMBL" id="KAL3599366.1"/>
    </source>
</evidence>
<name>A0ACC4CND7_POPAL</name>
<organism evidence="1 2">
    <name type="scientific">Populus alba</name>
    <name type="common">White poplar</name>
    <dbReference type="NCBI Taxonomy" id="43335"/>
    <lineage>
        <taxon>Eukaryota</taxon>
        <taxon>Viridiplantae</taxon>
        <taxon>Streptophyta</taxon>
        <taxon>Embryophyta</taxon>
        <taxon>Tracheophyta</taxon>
        <taxon>Spermatophyta</taxon>
        <taxon>Magnoliopsida</taxon>
        <taxon>eudicotyledons</taxon>
        <taxon>Gunneridae</taxon>
        <taxon>Pentapetalae</taxon>
        <taxon>rosids</taxon>
        <taxon>fabids</taxon>
        <taxon>Malpighiales</taxon>
        <taxon>Salicaceae</taxon>
        <taxon>Saliceae</taxon>
        <taxon>Populus</taxon>
    </lineage>
</organism>
<reference evidence="1 2" key="1">
    <citation type="journal article" date="2024" name="Plant Biotechnol. J.">
        <title>Genome and CRISPR/Cas9 system of a widespread forest tree (Populus alba) in the world.</title>
        <authorList>
            <person name="Liu Y.J."/>
            <person name="Jiang P.F."/>
            <person name="Han X.M."/>
            <person name="Li X.Y."/>
            <person name="Wang H.M."/>
            <person name="Wang Y.J."/>
            <person name="Wang X.X."/>
            <person name="Zeng Q.Y."/>
        </authorList>
    </citation>
    <scope>NUCLEOTIDE SEQUENCE [LARGE SCALE GENOMIC DNA]</scope>
    <source>
        <strain evidence="2">cv. PAL-ZL1</strain>
    </source>
</reference>
<comment type="caution">
    <text evidence="1">The sequence shown here is derived from an EMBL/GenBank/DDBJ whole genome shotgun (WGS) entry which is preliminary data.</text>
</comment>